<evidence type="ECO:0000256" key="5">
    <source>
        <dbReference type="SAM" id="Coils"/>
    </source>
</evidence>
<dbReference type="InterPro" id="IPR050675">
    <property type="entry name" value="OAF3"/>
</dbReference>
<dbReference type="Pfam" id="PF00172">
    <property type="entry name" value="Zn_clus"/>
    <property type="match status" value="1"/>
</dbReference>
<accession>A0AA91T223</accession>
<proteinExistence type="predicted"/>
<evidence type="ECO:0000313" key="8">
    <source>
        <dbReference type="EMBL" id="OVF08943.1"/>
    </source>
</evidence>
<feature type="compositionally biased region" description="Polar residues" evidence="6">
    <location>
        <begin position="930"/>
        <end position="944"/>
    </location>
</feature>
<evidence type="ECO:0000259" key="7">
    <source>
        <dbReference type="PROSITE" id="PS50048"/>
    </source>
</evidence>
<dbReference type="Proteomes" id="UP000195602">
    <property type="component" value="Unassembled WGS sequence"/>
</dbReference>
<feature type="coiled-coil region" evidence="5">
    <location>
        <begin position="69"/>
        <end position="99"/>
    </location>
</feature>
<gene>
    <name evidence="8" type="ORF">A9F13_06g00682</name>
</gene>
<dbReference type="GO" id="GO:0005634">
    <property type="term" value="C:nucleus"/>
    <property type="evidence" value="ECO:0007669"/>
    <property type="project" value="TreeGrafter"/>
</dbReference>
<comment type="caution">
    <text evidence="8">The sequence shown here is derived from an EMBL/GenBank/DDBJ whole genome shotgun (WGS) entry which is preliminary data.</text>
</comment>
<keyword evidence="5" id="KW-0175">Coiled coil</keyword>
<reference evidence="8 9" key="1">
    <citation type="submission" date="2017-04" db="EMBL/GenBank/DDBJ databases">
        <title>Draft genome of the yeast Clavispora lusitaniae type strain CBS 6936.</title>
        <authorList>
            <person name="Durrens P."/>
            <person name="Klopp C."/>
            <person name="Biteau N."/>
            <person name="Fitton-Ouhabi V."/>
            <person name="Dementhon K."/>
            <person name="Accoceberry I."/>
            <person name="Sherman D.J."/>
            <person name="Noel T."/>
        </authorList>
    </citation>
    <scope>NUCLEOTIDE SEQUENCE [LARGE SCALE GENOMIC DNA]</scope>
    <source>
        <strain evidence="8 9">CBS 6936</strain>
    </source>
</reference>
<name>A0AA91T223_CLALS</name>
<dbReference type="KEGG" id="clus:A9F13_06g00682"/>
<keyword evidence="1" id="KW-0805">Transcription regulation</keyword>
<evidence type="ECO:0000256" key="4">
    <source>
        <dbReference type="ARBA" id="ARBA00023242"/>
    </source>
</evidence>
<dbReference type="CDD" id="cd00067">
    <property type="entry name" value="GAL4"/>
    <property type="match status" value="1"/>
</dbReference>
<dbReference type="PANTHER" id="PTHR31069:SF12">
    <property type="entry name" value="TRANSCRIPTION FACTOR DOMAIN-CONTAINING PROTEIN"/>
    <property type="match status" value="1"/>
</dbReference>
<feature type="compositionally biased region" description="Basic and acidic residues" evidence="6">
    <location>
        <begin position="900"/>
        <end position="911"/>
    </location>
</feature>
<dbReference type="SUPFAM" id="SSF57701">
    <property type="entry name" value="Zn2/Cys6 DNA-binding domain"/>
    <property type="match status" value="1"/>
</dbReference>
<evidence type="ECO:0000256" key="6">
    <source>
        <dbReference type="SAM" id="MobiDB-lite"/>
    </source>
</evidence>
<protein>
    <recommendedName>
        <fullName evidence="7">Zn(2)-C6 fungal-type domain-containing protein</fullName>
    </recommendedName>
</protein>
<dbReference type="OMA" id="CPVIECD"/>
<dbReference type="GO" id="GO:0000981">
    <property type="term" value="F:DNA-binding transcription factor activity, RNA polymerase II-specific"/>
    <property type="evidence" value="ECO:0007669"/>
    <property type="project" value="InterPro"/>
</dbReference>
<dbReference type="GO" id="GO:0000978">
    <property type="term" value="F:RNA polymerase II cis-regulatory region sequence-specific DNA binding"/>
    <property type="evidence" value="ECO:0007669"/>
    <property type="project" value="TreeGrafter"/>
</dbReference>
<dbReference type="PROSITE" id="PS50048">
    <property type="entry name" value="ZN2_CY6_FUNGAL_2"/>
    <property type="match status" value="1"/>
</dbReference>
<dbReference type="EMBL" id="LYUB02000006">
    <property type="protein sequence ID" value="OVF08943.1"/>
    <property type="molecule type" value="Genomic_DNA"/>
</dbReference>
<dbReference type="GO" id="GO:0008270">
    <property type="term" value="F:zinc ion binding"/>
    <property type="evidence" value="ECO:0007669"/>
    <property type="project" value="InterPro"/>
</dbReference>
<dbReference type="PANTHER" id="PTHR31069">
    <property type="entry name" value="OLEATE-ACTIVATED TRANSCRIPTION FACTOR 1-RELATED"/>
    <property type="match status" value="1"/>
</dbReference>
<sequence>MEKKSRKRVPLSCLNCKKRKVRCDKKKPCTGCVKNNVAHLCVYVEPSWVDPRMKVAASGEVVVLPVEESKEYQELRKSLEEKEREVSQLEARLERALPSLPPPQKEMLPTGENFTVSILSKLRVSGSGEPRVANDSFYTMSGFRRKRALATSTAPSLYSWLNTIKLDPQLTALWYKITNLQKSYHLYKKGLLNERRAESPSCGHSQCPVVACEFNMMVEDASRPGTPMSSSVSVKSESTDETEKLFKRFNGGAVDLLTQLQKMWSEICNYGRGNEKLTYAQLMFLVKFYLSSHIPTCEMESRTIFRFFGAEIMGLIHQDGDEARLDIAVFSPKMSDSEVYNELRLKGVYLSMLGLIVEEALDFLRMRSGINDSITRDFHEMFPLEALHQGLGHKRSFVLNSVCSFASATPYEMNNSLCFISLRVAILNRLLLLYKRENVAIDVRTSFSNQLLAVLELLYDDGNTLEIWTDPAIVQFLSAESTPQRQFELNILLCQLWCDLLRIINIVTFGLVPIVKHTDRLNRLVDFFLLCIGEAEPYRSHTSFLEQCQSQESPDHIQNLITSTKNFYLIAKASLLLRSGIMGVFHRITIGDLTNLVADVSNASEELGLTKLKMTHYFEIKVILNHLSLFFTFLTCLQCEEKGDIDTVGKLIPILFSKCVDINKFLQSSIIQFSKVTYSKYVLAAISETISSFSHIIAGLLIRFVAENNGDHGTSSPTPNPAFLIYALQLERDSPIVIPVSTKEMVIQETYQTVNLIETSLGKESQIRATKIWRFYMTFIRNSHKMNPAAYAKLHERAFGSERLIDACPVMSNPSKSYPISSVRLEQGSCPVLHPASPVPMVPKSLSHRNSSSISGTISVCPVSSSSSVLQSQPSDSESQKRSCPFNHEALRNANSHTFQESKMRQSVSKEEAEDGCPFSKRSRPATMPSLRTLSSSNLATPVQNNPLSPTNLDLIDWDTLPNFNFDLASDENLSLQINNDSRGNLIENMFQ</sequence>
<dbReference type="InterPro" id="IPR036864">
    <property type="entry name" value="Zn2-C6_fun-type_DNA-bd_sf"/>
</dbReference>
<dbReference type="AlphaFoldDB" id="A0AA91T223"/>
<dbReference type="PROSITE" id="PS00463">
    <property type="entry name" value="ZN2_CY6_FUNGAL_1"/>
    <property type="match status" value="1"/>
</dbReference>
<feature type="region of interest" description="Disordered" evidence="6">
    <location>
        <begin position="893"/>
        <end position="944"/>
    </location>
</feature>
<dbReference type="GO" id="GO:0045944">
    <property type="term" value="P:positive regulation of transcription by RNA polymerase II"/>
    <property type="evidence" value="ECO:0007669"/>
    <property type="project" value="TreeGrafter"/>
</dbReference>
<evidence type="ECO:0000256" key="1">
    <source>
        <dbReference type="ARBA" id="ARBA00023015"/>
    </source>
</evidence>
<organism evidence="8 9">
    <name type="scientific">Clavispora lusitaniae</name>
    <name type="common">Candida lusitaniae</name>
    <dbReference type="NCBI Taxonomy" id="36911"/>
    <lineage>
        <taxon>Eukaryota</taxon>
        <taxon>Fungi</taxon>
        <taxon>Dikarya</taxon>
        <taxon>Ascomycota</taxon>
        <taxon>Saccharomycotina</taxon>
        <taxon>Pichiomycetes</taxon>
        <taxon>Metschnikowiaceae</taxon>
        <taxon>Clavispora</taxon>
    </lineage>
</organism>
<keyword evidence="4" id="KW-0539">Nucleus</keyword>
<dbReference type="CDD" id="cd14655">
    <property type="entry name" value="ZIP_Hap1"/>
    <property type="match status" value="1"/>
</dbReference>
<evidence type="ECO:0000313" key="9">
    <source>
        <dbReference type="Proteomes" id="UP000195602"/>
    </source>
</evidence>
<evidence type="ECO:0000256" key="3">
    <source>
        <dbReference type="ARBA" id="ARBA00023163"/>
    </source>
</evidence>
<dbReference type="SMART" id="SM00066">
    <property type="entry name" value="GAL4"/>
    <property type="match status" value="1"/>
</dbReference>
<dbReference type="Gene3D" id="4.10.240.10">
    <property type="entry name" value="Zn(2)-C6 fungal-type DNA-binding domain"/>
    <property type="match status" value="1"/>
</dbReference>
<keyword evidence="2" id="KW-0238">DNA-binding</keyword>
<feature type="domain" description="Zn(2)-C6 fungal-type" evidence="7">
    <location>
        <begin position="12"/>
        <end position="43"/>
    </location>
</feature>
<keyword evidence="3" id="KW-0804">Transcription</keyword>
<dbReference type="InterPro" id="IPR001138">
    <property type="entry name" value="Zn2Cys6_DnaBD"/>
</dbReference>
<evidence type="ECO:0000256" key="2">
    <source>
        <dbReference type="ARBA" id="ARBA00023125"/>
    </source>
</evidence>